<gene>
    <name evidence="1" type="ORF">MECH1_V1_1466</name>
</gene>
<dbReference type="Pfam" id="PF03692">
    <property type="entry name" value="CxxCxxCC"/>
    <property type="match status" value="1"/>
</dbReference>
<dbReference type="RefSeq" id="WP_348759737.1">
    <property type="nucleotide sequence ID" value="NZ_OZ026884.1"/>
</dbReference>
<organism evidence="1 2">
    <name type="scientific">Candidatus Methylocalor cossyra</name>
    <dbReference type="NCBI Taxonomy" id="3108543"/>
    <lineage>
        <taxon>Bacteria</taxon>
        <taxon>Pseudomonadati</taxon>
        <taxon>Pseudomonadota</taxon>
        <taxon>Gammaproteobacteria</taxon>
        <taxon>Methylococcales</taxon>
        <taxon>Methylococcaceae</taxon>
        <taxon>Candidatus Methylocalor</taxon>
    </lineage>
</organism>
<keyword evidence="2" id="KW-1185">Reference proteome</keyword>
<dbReference type="EMBL" id="OZ026884">
    <property type="protein sequence ID" value="CAL1240242.1"/>
    <property type="molecule type" value="Genomic_DNA"/>
</dbReference>
<sequence>MADCLRRPNHRYHDPLALIWLRCAERIGFRVRRTPEVYASADGRGTISIGTDEILDPDDSLAQMIFHELCHALVEGEAGWRQPDWGLGNAVGKDPWREHACLRVQAYLADQVGLRRFFAPTTDFRVTFWDALPADPLATVDGDRRERSCVAARIALWRAERPPWAPHLKEALAASAALAAVVAPVAETAAPDPWPSLWTTADAPPPRHPAGHAPLAPYHGEHGCADCAWGFGDRRGWHCRHAPRLRLPREAPACTRWEPAAELNCETCAACCREAYQSVEVAAREPVNVRHPDLVVRAGRRRTLRRVGSRCAALAGDGGPAEPYRCTIYEDRPRSCRDFLRGGPHCLDARRRVGLSL</sequence>
<accession>A0ABM9NHZ8</accession>
<protein>
    <submittedName>
        <fullName evidence="1">Zinc-or iron-chelating protein</fullName>
    </submittedName>
</protein>
<evidence type="ECO:0000313" key="2">
    <source>
        <dbReference type="Proteomes" id="UP001497493"/>
    </source>
</evidence>
<evidence type="ECO:0000313" key="1">
    <source>
        <dbReference type="EMBL" id="CAL1240242.1"/>
    </source>
</evidence>
<name>A0ABM9NHZ8_9GAMM</name>
<dbReference type="InterPro" id="IPR005358">
    <property type="entry name" value="Puta_zinc/iron-chelating_dom"/>
</dbReference>
<proteinExistence type="predicted"/>
<dbReference type="Proteomes" id="UP001497493">
    <property type="component" value="Chromosome"/>
</dbReference>
<reference evidence="1 2" key="1">
    <citation type="submission" date="2024-04" db="EMBL/GenBank/DDBJ databases">
        <authorList>
            <person name="Cremers G."/>
        </authorList>
    </citation>
    <scope>NUCLEOTIDE SEQUENCE [LARGE SCALE GENOMIC DNA]</scope>
    <source>
        <strain evidence="1">MeCH1-AG</strain>
    </source>
</reference>